<name>A0A9P0XJL2_PIEBR</name>
<dbReference type="AlphaFoldDB" id="A0A9P0XJL2"/>
<comment type="caution">
    <text evidence="2">The sequence shown here is derived from an EMBL/GenBank/DDBJ whole genome shotgun (WGS) entry which is preliminary data.</text>
</comment>
<feature type="transmembrane region" description="Helical" evidence="1">
    <location>
        <begin position="800"/>
        <end position="822"/>
    </location>
</feature>
<protein>
    <submittedName>
        <fullName evidence="2">Uncharacterized protein</fullName>
    </submittedName>
</protein>
<keyword evidence="1" id="KW-0812">Transmembrane</keyword>
<dbReference type="Proteomes" id="UP001152562">
    <property type="component" value="Unassembled WGS sequence"/>
</dbReference>
<organism evidence="2 3">
    <name type="scientific">Pieris brassicae</name>
    <name type="common">White butterfly</name>
    <name type="synonym">Large white butterfly</name>
    <dbReference type="NCBI Taxonomy" id="7116"/>
    <lineage>
        <taxon>Eukaryota</taxon>
        <taxon>Metazoa</taxon>
        <taxon>Ecdysozoa</taxon>
        <taxon>Arthropoda</taxon>
        <taxon>Hexapoda</taxon>
        <taxon>Insecta</taxon>
        <taxon>Pterygota</taxon>
        <taxon>Neoptera</taxon>
        <taxon>Endopterygota</taxon>
        <taxon>Lepidoptera</taxon>
        <taxon>Glossata</taxon>
        <taxon>Ditrysia</taxon>
        <taxon>Papilionoidea</taxon>
        <taxon>Pieridae</taxon>
        <taxon>Pierinae</taxon>
        <taxon>Pieris</taxon>
    </lineage>
</organism>
<dbReference type="EMBL" id="CALOZG010000085">
    <property type="protein sequence ID" value="CAH4037545.1"/>
    <property type="molecule type" value="Genomic_DNA"/>
</dbReference>
<evidence type="ECO:0000256" key="1">
    <source>
        <dbReference type="SAM" id="Phobius"/>
    </source>
</evidence>
<keyword evidence="1" id="KW-0472">Membrane</keyword>
<gene>
    <name evidence="2" type="ORF">PIBRA_LOCUS13203</name>
</gene>
<accession>A0A9P0XJL2</accession>
<evidence type="ECO:0000313" key="2">
    <source>
        <dbReference type="EMBL" id="CAH4037545.1"/>
    </source>
</evidence>
<evidence type="ECO:0000313" key="3">
    <source>
        <dbReference type="Proteomes" id="UP001152562"/>
    </source>
</evidence>
<reference evidence="2" key="1">
    <citation type="submission" date="2022-05" db="EMBL/GenBank/DDBJ databases">
        <authorList>
            <person name="Okamura Y."/>
        </authorList>
    </citation>
    <scope>NUCLEOTIDE SEQUENCE</scope>
</reference>
<keyword evidence="3" id="KW-1185">Reference proteome</keyword>
<sequence>MGRIKEKPQILFKNSNNTFNTYSKTCSAFSEAVTKSIIMQLKNKIKNNNYYDYGGTIKRDLSVETDICILRRYVKENKSKIQNKQSSCARFKYSINNTDKEVIEKSKADSSACGDSQDKIGNAHLKVDLTTLVVDNLKTLLNDWIRKYLLENDKTKQKIATVLDSLLHKVELEHSSSGTYTVDVEVINETQTTNSLTSKSKKGKLSIKSRRKLSSQTVPLTGQRVKLISTLSVPKILSSNNKSRYNRTFINYHKSSVNKLLSTSSSCNILEIKTESLTKRCATYQNLRWEKISDQKQFSFVQEPTPPDSSIKFLIKNEDIDLNKETKQKENISQLEIERMHGSKKDFDKSPSAKMKFKDQCKQHKNNIIKRQTTHPTFHSSKGKKTFLYQSKRMSQKTRRNKVLKHIKDVFTYFENCECINDLKFDIHINILSDNNSNKPHNNYSPDNAYDNSKIKNNTKLICNNNPVNIHTKTIHSGIRSSDISRSSKYESKIISLLDGAISHNRYLLSQKDTAVLPHNKDQQTDTSGTEIFQDISEIKDIIKNLVSVAEHMAKQQSNNKLNRNTATEIITPHRSTSKVLKNSIAIQCVTTETKNVNTSGLKFDNESQNKEIGEFNFNPRLTKKSTSYRIIESESFLQIHDLTSKPKKIIEKTADDLLQTESFPKSQSLLDVPVINHNRKLLAFYCDKCVKSKQCVYNSCNHNVPYANMYSTCGCENHYDNFRQLKVEHCPNINYSEVERNRVQCSAGNCCAMPGKTCIDAEADAENSDSFTEVDGRSDKKFIVTKRSVGFKEGCFYCFLLWIPIIIIMWLFYVFILKVYLESKESSTKSPQILISKNNSSMYAISMSDLGF</sequence>
<proteinExistence type="predicted"/>
<keyword evidence="1" id="KW-1133">Transmembrane helix</keyword>